<protein>
    <submittedName>
        <fullName evidence="1">General substrate transporter</fullName>
    </submittedName>
</protein>
<name>A0ACD0NNL3_9BASI</name>
<reference evidence="1 2" key="1">
    <citation type="journal article" date="2018" name="Mol. Biol. Evol.">
        <title>Broad Genomic Sampling Reveals a Smut Pathogenic Ancestry of the Fungal Clade Ustilaginomycotina.</title>
        <authorList>
            <person name="Kijpornyongpan T."/>
            <person name="Mondo S.J."/>
            <person name="Barry K."/>
            <person name="Sandor L."/>
            <person name="Lee J."/>
            <person name="Lipzen A."/>
            <person name="Pangilinan J."/>
            <person name="LaButti K."/>
            <person name="Hainaut M."/>
            <person name="Henrissat B."/>
            <person name="Grigoriev I.V."/>
            <person name="Spatafora J.W."/>
            <person name="Aime M.C."/>
        </authorList>
    </citation>
    <scope>NUCLEOTIDE SEQUENCE [LARGE SCALE GENOMIC DNA]</scope>
    <source>
        <strain evidence="1 2">SA 807</strain>
    </source>
</reference>
<sequence length="561" mass="61744">MFGQVLAMPSFTAASGVKGIQNPTLSGLLTSILELGAWLGVLFNGVLADWLGRRLCVVIAVVFFCVGVIVQACTRDESYDYILAGRFVTGIGVGSLSMIVPLYNAEVSPPEIRGSLVALQQMAIVTGIMVSYWFTFGTNHIGGTGSSQNQAAWLLPITIQILPALILAIGIMFMPQSPRWLMDQGREEECLETLAGLRRLPKDHALVEMEFLELKAQKRFETQISVMDHPELQDGSARSRIWLVLKGYKSLVATRPNLRRTTVAVLIMVFQQWTGVNFIVSGDPVTVPPHSMYVLPLPSLNQERRMTNLDLRCVGKLYYAPFIFRSLGLSGSTTSLLASGVVGVVMWAATIPAVLYIDRWGRKKTLIAGAVIMAACHFFVAGIIGGFRDRWETHKAAGWIAVVFVWIFAMGFGFSWGPCAWCLLAEIFSLGSRARGISIGASSNWLNNFAVAISTPDFVTAAPFGAYIFLGGMCVLSVLFVWFMVPETSARSLDEIDELFGDKLGRSLLEAKMLIEARRDVGLFRLADIDERIVEEHSRGLEGLREKARGATRDSREVEQQ</sequence>
<dbReference type="EMBL" id="KZ820449">
    <property type="protein sequence ID" value="PWN47377.1"/>
    <property type="molecule type" value="Genomic_DNA"/>
</dbReference>
<evidence type="ECO:0000313" key="2">
    <source>
        <dbReference type="Proteomes" id="UP000245626"/>
    </source>
</evidence>
<gene>
    <name evidence="1" type="ORF">IE53DRAFT_390487</name>
</gene>
<evidence type="ECO:0000313" key="1">
    <source>
        <dbReference type="EMBL" id="PWN47377.1"/>
    </source>
</evidence>
<proteinExistence type="predicted"/>
<organism evidence="1 2">
    <name type="scientific">Violaceomyces palustris</name>
    <dbReference type="NCBI Taxonomy" id="1673888"/>
    <lineage>
        <taxon>Eukaryota</taxon>
        <taxon>Fungi</taxon>
        <taxon>Dikarya</taxon>
        <taxon>Basidiomycota</taxon>
        <taxon>Ustilaginomycotina</taxon>
        <taxon>Ustilaginomycetes</taxon>
        <taxon>Violaceomycetales</taxon>
        <taxon>Violaceomycetaceae</taxon>
        <taxon>Violaceomyces</taxon>
    </lineage>
</organism>
<accession>A0ACD0NNL3</accession>
<dbReference type="Proteomes" id="UP000245626">
    <property type="component" value="Unassembled WGS sequence"/>
</dbReference>
<keyword evidence="2" id="KW-1185">Reference proteome</keyword>